<sequence length="73" mass="8131">MADQAEYLIILQTNLRNVENTFGKSSSQYLDVLEVIENYMASMIVAPQPSAEAESKISPPPFANLTFRPKPQS</sequence>
<protein>
    <submittedName>
        <fullName evidence="2">Uncharacterized protein</fullName>
    </submittedName>
</protein>
<organism evidence="2 3">
    <name type="scientific">Venturia inaequalis</name>
    <name type="common">Apple scab fungus</name>
    <dbReference type="NCBI Taxonomy" id="5025"/>
    <lineage>
        <taxon>Eukaryota</taxon>
        <taxon>Fungi</taxon>
        <taxon>Dikarya</taxon>
        <taxon>Ascomycota</taxon>
        <taxon>Pezizomycotina</taxon>
        <taxon>Dothideomycetes</taxon>
        <taxon>Pleosporomycetidae</taxon>
        <taxon>Venturiales</taxon>
        <taxon>Venturiaceae</taxon>
        <taxon>Venturia</taxon>
    </lineage>
</organism>
<name>A0A8H3U917_VENIN</name>
<accession>A0A8H3U917</accession>
<evidence type="ECO:0000313" key="3">
    <source>
        <dbReference type="Proteomes" id="UP000447873"/>
    </source>
</evidence>
<evidence type="ECO:0000313" key="2">
    <source>
        <dbReference type="EMBL" id="KAE9965368.1"/>
    </source>
</evidence>
<dbReference type="EMBL" id="WNWS01000601">
    <property type="protein sequence ID" value="KAE9965368.1"/>
    <property type="molecule type" value="Genomic_DNA"/>
</dbReference>
<gene>
    <name evidence="2" type="ORF">EG328_009794</name>
</gene>
<dbReference type="AlphaFoldDB" id="A0A8H3U917"/>
<proteinExistence type="predicted"/>
<comment type="caution">
    <text evidence="2">The sequence shown here is derived from an EMBL/GenBank/DDBJ whole genome shotgun (WGS) entry which is preliminary data.</text>
</comment>
<evidence type="ECO:0000256" key="1">
    <source>
        <dbReference type="SAM" id="MobiDB-lite"/>
    </source>
</evidence>
<feature type="region of interest" description="Disordered" evidence="1">
    <location>
        <begin position="50"/>
        <end position="73"/>
    </location>
</feature>
<reference evidence="2 3" key="1">
    <citation type="submission" date="2018-12" db="EMBL/GenBank/DDBJ databases">
        <title>Venturia inaequalis Genome Resource.</title>
        <authorList>
            <person name="Lichtner F.J."/>
        </authorList>
    </citation>
    <scope>NUCLEOTIDE SEQUENCE [LARGE SCALE GENOMIC DNA]</scope>
    <source>
        <strain evidence="2 3">120213</strain>
    </source>
</reference>
<dbReference type="Proteomes" id="UP000447873">
    <property type="component" value="Unassembled WGS sequence"/>
</dbReference>